<reference evidence="17 18" key="1">
    <citation type="submission" date="2023-04" db="EMBL/GenBank/DDBJ databases">
        <authorList>
            <person name="Hsu D."/>
        </authorList>
    </citation>
    <scope>NUCLEOTIDE SEQUENCE [LARGE SCALE GENOMIC DNA]</scope>
    <source>
        <strain evidence="17 18">MK1</strain>
    </source>
</reference>
<feature type="binding site" evidence="15">
    <location>
        <position position="542"/>
    </location>
    <ligand>
        <name>[4Fe-4S] cluster</name>
        <dbReference type="ChEBI" id="CHEBI:49883"/>
        <label>2</label>
    </ligand>
</feature>
<evidence type="ECO:0000256" key="7">
    <source>
        <dbReference type="ARBA" id="ARBA00022723"/>
    </source>
</evidence>
<dbReference type="SUPFAM" id="SSF54862">
    <property type="entry name" value="4Fe-4S ferredoxins"/>
    <property type="match status" value="1"/>
</dbReference>
<dbReference type="InterPro" id="IPR002880">
    <property type="entry name" value="Pyrv_Fd/Flavodoxin_OxRdtase_N"/>
</dbReference>
<comment type="cofactor">
    <cofactor evidence="14 15">
        <name>[4Fe-4S] cluster</name>
        <dbReference type="ChEBI" id="CHEBI:49883"/>
    </cofactor>
    <text evidence="14 15">Binds 2 [4Fe-4S] clusters. In this family the first cluster has a non-standard and varying [4Fe-4S] binding motif CX(2)CX(2)CX(4-5)CP.</text>
</comment>
<feature type="domain" description="4Fe-4S ferredoxin-type" evidence="16">
    <location>
        <begin position="550"/>
        <end position="579"/>
    </location>
</feature>
<evidence type="ECO:0000256" key="3">
    <source>
        <dbReference type="ARBA" id="ARBA00012812"/>
    </source>
</evidence>
<feature type="binding site" evidence="15">
    <location>
        <position position="569"/>
    </location>
    <ligand>
        <name>[4Fe-4S] cluster</name>
        <dbReference type="ChEBI" id="CHEBI:49883"/>
        <label>1</label>
    </ligand>
</feature>
<keyword evidence="11 14" id="KW-0411">Iron-sulfur</keyword>
<organism evidence="17 18">
    <name type="scientific">Metallumcola ferriviriculae</name>
    <dbReference type="NCBI Taxonomy" id="3039180"/>
    <lineage>
        <taxon>Bacteria</taxon>
        <taxon>Bacillati</taxon>
        <taxon>Bacillota</taxon>
        <taxon>Clostridia</taxon>
        <taxon>Neomoorellales</taxon>
        <taxon>Desulfitibacteraceae</taxon>
        <taxon>Metallumcola</taxon>
    </lineage>
</organism>
<feature type="domain" description="4Fe-4S ferredoxin-type" evidence="16">
    <location>
        <begin position="522"/>
        <end position="548"/>
    </location>
</feature>
<evidence type="ECO:0000256" key="13">
    <source>
        <dbReference type="ARBA" id="ARBA00048332"/>
    </source>
</evidence>
<dbReference type="GO" id="GO:0043805">
    <property type="term" value="F:indolepyruvate ferredoxin oxidoreductase activity"/>
    <property type="evidence" value="ECO:0007669"/>
    <property type="project" value="UniProtKB-UniRule"/>
</dbReference>
<feature type="binding site" evidence="15">
    <location>
        <position position="562"/>
    </location>
    <ligand>
        <name>[4Fe-4S] cluster</name>
        <dbReference type="ChEBI" id="CHEBI:49883"/>
        <label>2</label>
    </ligand>
</feature>
<keyword evidence="6 14" id="KW-0004">4Fe-4S</keyword>
<accession>A0AAU0UJ41</accession>
<dbReference type="EMBL" id="CP121694">
    <property type="protein sequence ID" value="WRO20309.1"/>
    <property type="molecule type" value="Genomic_DNA"/>
</dbReference>
<dbReference type="PROSITE" id="PS51379">
    <property type="entry name" value="4FE4S_FER_2"/>
    <property type="match status" value="2"/>
</dbReference>
<dbReference type="GO" id="GO:0051539">
    <property type="term" value="F:4 iron, 4 sulfur cluster binding"/>
    <property type="evidence" value="ECO:0007669"/>
    <property type="project" value="UniProtKB-UniRule"/>
</dbReference>
<dbReference type="FunFam" id="3.40.50.970:FF:000039">
    <property type="entry name" value="Indolepyruvate oxidoreductase subunit IorA"/>
    <property type="match status" value="1"/>
</dbReference>
<evidence type="ECO:0000256" key="4">
    <source>
        <dbReference type="ARBA" id="ARBA00017710"/>
    </source>
</evidence>
<dbReference type="Gene3D" id="3.30.70.20">
    <property type="match status" value="1"/>
</dbReference>
<feature type="binding site" evidence="15">
    <location>
        <position position="531"/>
    </location>
    <ligand>
        <name>[4Fe-4S] cluster</name>
        <dbReference type="ChEBI" id="CHEBI:49883"/>
        <label>1</label>
    </ligand>
</feature>
<dbReference type="Proteomes" id="UP001329915">
    <property type="component" value="Chromosome"/>
</dbReference>
<dbReference type="PANTHER" id="PTHR43710">
    <property type="entry name" value="2-HYDROXYACYL-COA LYASE"/>
    <property type="match status" value="1"/>
</dbReference>
<proteinExistence type="predicted"/>
<evidence type="ECO:0000256" key="6">
    <source>
        <dbReference type="ARBA" id="ARBA00022485"/>
    </source>
</evidence>
<dbReference type="CDD" id="cd02008">
    <property type="entry name" value="TPP_IOR_alpha"/>
    <property type="match status" value="1"/>
</dbReference>
<dbReference type="GO" id="GO:0030976">
    <property type="term" value="F:thiamine pyrophosphate binding"/>
    <property type="evidence" value="ECO:0007669"/>
    <property type="project" value="InterPro"/>
</dbReference>
<dbReference type="Gene3D" id="3.40.50.970">
    <property type="match status" value="2"/>
</dbReference>
<evidence type="ECO:0000256" key="14">
    <source>
        <dbReference type="PIRNR" id="PIRNR006439"/>
    </source>
</evidence>
<dbReference type="NCBIfam" id="TIGR03336">
    <property type="entry name" value="IOR_alpha"/>
    <property type="match status" value="1"/>
</dbReference>
<evidence type="ECO:0000256" key="5">
    <source>
        <dbReference type="ARBA" id="ARBA00022448"/>
    </source>
</evidence>
<evidence type="ECO:0000256" key="10">
    <source>
        <dbReference type="ARBA" id="ARBA00023004"/>
    </source>
</evidence>
<dbReference type="CDD" id="cd07034">
    <property type="entry name" value="TPP_PYR_PFOR_IOR-alpha_like"/>
    <property type="match status" value="1"/>
</dbReference>
<keyword evidence="9 14" id="KW-0560">Oxidoreductase</keyword>
<dbReference type="KEGG" id="dbc:MFMK1_000067"/>
<evidence type="ECO:0000259" key="16">
    <source>
        <dbReference type="PROSITE" id="PS51379"/>
    </source>
</evidence>
<gene>
    <name evidence="17" type="primary">iorA</name>
    <name evidence="17" type="ORF">MFMK1_000067</name>
</gene>
<evidence type="ECO:0000256" key="11">
    <source>
        <dbReference type="ARBA" id="ARBA00023014"/>
    </source>
</evidence>
<evidence type="ECO:0000313" key="17">
    <source>
        <dbReference type="EMBL" id="WRO20309.1"/>
    </source>
</evidence>
<protein>
    <recommendedName>
        <fullName evidence="4 14">Indolepyruvate oxidoreductase subunit IorA</fullName>
        <shortName evidence="14">IOR</shortName>
        <ecNumber evidence="3 14">1.2.7.8</ecNumber>
    </recommendedName>
    <alternativeName>
        <fullName evidence="12 14">Indolepyruvate ferredoxin oxidoreductase subunit alpha</fullName>
    </alternativeName>
</protein>
<feature type="binding site" evidence="15">
    <location>
        <position position="537"/>
    </location>
    <ligand>
        <name>[4Fe-4S] cluster</name>
        <dbReference type="ChEBI" id="CHEBI:49883"/>
        <label>1</label>
    </ligand>
</feature>
<dbReference type="InterPro" id="IPR009014">
    <property type="entry name" value="Transketo_C/PFOR_II"/>
</dbReference>
<dbReference type="Pfam" id="PF01855">
    <property type="entry name" value="POR_N"/>
    <property type="match status" value="1"/>
</dbReference>
<dbReference type="InterPro" id="IPR011766">
    <property type="entry name" value="TPP_enzyme_TPP-bd"/>
</dbReference>
<keyword evidence="18" id="KW-1185">Reference proteome</keyword>
<comment type="catalytic activity">
    <reaction evidence="13 14">
        <text>indole-3-pyruvate + 2 oxidized [2Fe-2S]-[ferredoxin] + CoA = (indol-3-yl)acetyl-CoA + 2 reduced [2Fe-2S]-[ferredoxin] + CO2 + H(+)</text>
        <dbReference type="Rhea" id="RHEA:12645"/>
        <dbReference type="Rhea" id="RHEA-COMP:10000"/>
        <dbReference type="Rhea" id="RHEA-COMP:10001"/>
        <dbReference type="ChEBI" id="CHEBI:15378"/>
        <dbReference type="ChEBI" id="CHEBI:16526"/>
        <dbReference type="ChEBI" id="CHEBI:17640"/>
        <dbReference type="ChEBI" id="CHEBI:33737"/>
        <dbReference type="ChEBI" id="CHEBI:33738"/>
        <dbReference type="ChEBI" id="CHEBI:57271"/>
        <dbReference type="ChEBI" id="CHEBI:57287"/>
        <dbReference type="EC" id="1.2.7.8"/>
    </reaction>
</comment>
<dbReference type="GO" id="GO:0046872">
    <property type="term" value="F:metal ion binding"/>
    <property type="evidence" value="ECO:0007669"/>
    <property type="project" value="UniProtKB-UniRule"/>
</dbReference>
<dbReference type="EC" id="1.2.7.8" evidence="3 14"/>
<keyword evidence="5 14" id="KW-0813">Transport</keyword>
<dbReference type="RefSeq" id="WP_366923212.1">
    <property type="nucleotide sequence ID" value="NZ_CP121694.1"/>
</dbReference>
<dbReference type="PANTHER" id="PTHR43710:SF5">
    <property type="entry name" value="INDOLEPYRUVATE FERREDOXIN OXIDOREDUCTASE ALPHA SUBUNIT"/>
    <property type="match status" value="1"/>
</dbReference>
<evidence type="ECO:0000256" key="9">
    <source>
        <dbReference type="ARBA" id="ARBA00023002"/>
    </source>
</evidence>
<evidence type="ECO:0000256" key="2">
    <source>
        <dbReference type="ARBA" id="ARBA00011238"/>
    </source>
</evidence>
<keyword evidence="7 14" id="KW-0479">Metal-binding</keyword>
<dbReference type="InterPro" id="IPR017721">
    <property type="entry name" value="IorA"/>
</dbReference>
<evidence type="ECO:0000256" key="12">
    <source>
        <dbReference type="ARBA" id="ARBA00030514"/>
    </source>
</evidence>
<comment type="subunit">
    <text evidence="2">Heterodimer of the IorA and IorB subunits.</text>
</comment>
<evidence type="ECO:0000256" key="1">
    <source>
        <dbReference type="ARBA" id="ARBA00002995"/>
    </source>
</evidence>
<dbReference type="InterPro" id="IPR017896">
    <property type="entry name" value="4Fe4S_Fe-S-bd"/>
</dbReference>
<comment type="function">
    <text evidence="1 14">Catalyzes the ferredoxin-dependent oxidative decarboxylation of arylpyruvates.</text>
</comment>
<feature type="binding site" evidence="15">
    <location>
        <position position="559"/>
    </location>
    <ligand>
        <name>[4Fe-4S] cluster</name>
        <dbReference type="ChEBI" id="CHEBI:49883"/>
        <label>2</label>
    </ligand>
</feature>
<evidence type="ECO:0000256" key="8">
    <source>
        <dbReference type="ARBA" id="ARBA00022982"/>
    </source>
</evidence>
<evidence type="ECO:0000313" key="18">
    <source>
        <dbReference type="Proteomes" id="UP001329915"/>
    </source>
</evidence>
<dbReference type="Pfam" id="PF13237">
    <property type="entry name" value="Fer4_10"/>
    <property type="match status" value="1"/>
</dbReference>
<dbReference type="SUPFAM" id="SSF52922">
    <property type="entry name" value="TK C-terminal domain-like"/>
    <property type="match status" value="1"/>
</dbReference>
<dbReference type="AlphaFoldDB" id="A0AAU0UJ41"/>
<feature type="binding site" evidence="15">
    <location>
        <position position="534"/>
    </location>
    <ligand>
        <name>[4Fe-4S] cluster</name>
        <dbReference type="ChEBI" id="CHEBI:49883"/>
        <label>1</label>
    </ligand>
</feature>
<dbReference type="Pfam" id="PF02775">
    <property type="entry name" value="TPP_enzyme_C"/>
    <property type="match status" value="1"/>
</dbReference>
<evidence type="ECO:0000256" key="15">
    <source>
        <dbReference type="PIRSR" id="PIRSR006439-50"/>
    </source>
</evidence>
<dbReference type="PIRSF" id="PIRSF006439">
    <property type="entry name" value="Indolepyruvate_ferr_oxidored"/>
    <property type="match status" value="1"/>
</dbReference>
<name>A0AAU0UJ41_9FIRM</name>
<feature type="binding site" evidence="15">
    <location>
        <position position="565"/>
    </location>
    <ligand>
        <name>[4Fe-4S] cluster</name>
        <dbReference type="ChEBI" id="CHEBI:49883"/>
        <label>2</label>
    </ligand>
</feature>
<keyword evidence="8 14" id="KW-0249">Electron transport</keyword>
<dbReference type="InterPro" id="IPR045025">
    <property type="entry name" value="HACL1-like"/>
</dbReference>
<dbReference type="SUPFAM" id="SSF52518">
    <property type="entry name" value="Thiamin diphosphate-binding fold (THDP-binding)"/>
    <property type="match status" value="2"/>
</dbReference>
<dbReference type="InterPro" id="IPR029061">
    <property type="entry name" value="THDP-binding"/>
</dbReference>
<keyword evidence="10 14" id="KW-0408">Iron</keyword>
<sequence>MKTLLSGNEAIARAAYEAGVTVATAYPGTPSTEILENVAQYKEIYSEWAPNEKVALEVGIGASIAGARVLVAMKHVGVNVAADPLFTFAYTGVNGGLVLISADDPGMHSSQNEQDNRYYAKFSKIPMLEPSDSQEAKDMVKMAFALSESFDTPVMLRITTRIAHSQTLVELEEREEVGVKEYVKNPLKYVMIPAYGRMRHVVVEERRQKLEQETEKVTVNRIEWNSEDIGVITSGINYHYVKEVLPQVSVLKLGMTNPLPKELISQFVSRVDKAYVVEDLEPFMEEQIKSWGLEVIGKETFPRTGELSPALIEAGITGQSAASEAAATAAQEIPKRPPVLCAGCPHRGVYYIINKLKLKVTGDIGCYTLGALPPLEAMDSCICMGASIGTALGMEKARGREFSKDLVAVIGDSTFMHSGITGLVDVVYNKGTTTTLILDNRTTAMTGHQDNPATGYTLKKEETSQVNFEELVKALGIKRVAVVDPYDLEKVEAVLKEETQAEEPSVIIVRRPCALLDKSTRPAMVIDQESCTSCKRCMKLACPAIALKGEEVVINYTQCSGCELCMKVCRFGAIKKAGESNE</sequence>